<organism evidence="3 4">
    <name type="scientific">Reyranella soli</name>
    <dbReference type="NCBI Taxonomy" id="1230389"/>
    <lineage>
        <taxon>Bacteria</taxon>
        <taxon>Pseudomonadati</taxon>
        <taxon>Pseudomonadota</taxon>
        <taxon>Alphaproteobacteria</taxon>
        <taxon>Hyphomicrobiales</taxon>
        <taxon>Reyranellaceae</taxon>
        <taxon>Reyranella</taxon>
    </lineage>
</organism>
<feature type="region of interest" description="Disordered" evidence="1">
    <location>
        <begin position="226"/>
        <end position="254"/>
    </location>
</feature>
<feature type="compositionally biased region" description="Pro residues" evidence="1">
    <location>
        <begin position="310"/>
        <end position="324"/>
    </location>
</feature>
<feature type="transmembrane region" description="Helical" evidence="2">
    <location>
        <begin position="188"/>
        <end position="209"/>
    </location>
</feature>
<feature type="compositionally biased region" description="Pro residues" evidence="1">
    <location>
        <begin position="277"/>
        <end position="303"/>
    </location>
</feature>
<dbReference type="OrthoDB" id="1090891at2"/>
<keyword evidence="2" id="KW-0472">Membrane</keyword>
<evidence type="ECO:0000256" key="2">
    <source>
        <dbReference type="SAM" id="Phobius"/>
    </source>
</evidence>
<name>A0A512NE50_9HYPH</name>
<gene>
    <name evidence="3" type="ORF">RSO01_43870</name>
</gene>
<reference evidence="3 4" key="1">
    <citation type="submission" date="2019-07" db="EMBL/GenBank/DDBJ databases">
        <title>Whole genome shotgun sequence of Reyranella soli NBRC 108950.</title>
        <authorList>
            <person name="Hosoyama A."/>
            <person name="Uohara A."/>
            <person name="Ohji S."/>
            <person name="Ichikawa N."/>
        </authorList>
    </citation>
    <scope>NUCLEOTIDE SEQUENCE [LARGE SCALE GENOMIC DNA]</scope>
    <source>
        <strain evidence="3 4">NBRC 108950</strain>
    </source>
</reference>
<feature type="compositionally biased region" description="Pro residues" evidence="1">
    <location>
        <begin position="227"/>
        <end position="239"/>
    </location>
</feature>
<evidence type="ECO:0000313" key="4">
    <source>
        <dbReference type="Proteomes" id="UP000321058"/>
    </source>
</evidence>
<protein>
    <submittedName>
        <fullName evidence="3">Uncharacterized protein</fullName>
    </submittedName>
</protein>
<feature type="region of interest" description="Disordered" evidence="1">
    <location>
        <begin position="274"/>
        <end position="341"/>
    </location>
</feature>
<evidence type="ECO:0000313" key="3">
    <source>
        <dbReference type="EMBL" id="GEP57221.1"/>
    </source>
</evidence>
<sequence>MGDRPTLILTTRLGVRPLGVRGDALHNVAGQLLAVIRRRLGEGPANLLAEPQLREGGDGIDWYAARSGEVRRFADLSETERAATLETVETRLAAIRSLGAVLKESTGSEEARLIGRSLELSTARPSDDFIFLVDGEPVIAAWGYEADAVAGLSSFAPPPVPAPVRPSPAVMASAPAALLPARLAWAPWLSALLFGLLLLLLLLITSWLLRACAPVDPSLNIATLETPAPPAPEAPPDPTPLLKASLDSEQADQGKLKAELAALEAELKDKVAMCKPIEPPKPPPPPPPPVAKAPPPPPPPPPQQQAAAPQAPPAPPVNRPPPGQLPCNWSGDSGGEGVTRNRHYLGDRPGFVAINYNLYVKPDDIKVMYRGQNIAGTGGPRSGRGGFGFNWNPVPGDYSVDVIVTGEMWGTRWTYAMVCPR</sequence>
<dbReference type="EMBL" id="BKAJ01000076">
    <property type="protein sequence ID" value="GEP57221.1"/>
    <property type="molecule type" value="Genomic_DNA"/>
</dbReference>
<dbReference type="AlphaFoldDB" id="A0A512NE50"/>
<accession>A0A512NE50</accession>
<dbReference type="RefSeq" id="WP_147151597.1">
    <property type="nucleotide sequence ID" value="NZ_BKAJ01000076.1"/>
</dbReference>
<proteinExistence type="predicted"/>
<comment type="caution">
    <text evidence="3">The sequence shown here is derived from an EMBL/GenBank/DDBJ whole genome shotgun (WGS) entry which is preliminary data.</text>
</comment>
<evidence type="ECO:0000256" key="1">
    <source>
        <dbReference type="SAM" id="MobiDB-lite"/>
    </source>
</evidence>
<keyword evidence="4" id="KW-1185">Reference proteome</keyword>
<dbReference type="Proteomes" id="UP000321058">
    <property type="component" value="Unassembled WGS sequence"/>
</dbReference>
<keyword evidence="2" id="KW-0812">Transmembrane</keyword>
<keyword evidence="2" id="KW-1133">Transmembrane helix</keyword>